<accession>S4P5X2</accession>
<proteinExistence type="predicted"/>
<protein>
    <submittedName>
        <fullName evidence="1">L-aminoadipate-semialdehyde dehydrogenase</fullName>
    </submittedName>
</protein>
<name>S4P5X2_9NEOP</name>
<reference evidence="1" key="2">
    <citation type="submission" date="2013-05" db="EMBL/GenBank/DDBJ databases">
        <authorList>
            <person name="Carter J.-M."/>
            <person name="Baker S.C."/>
            <person name="Pink R."/>
            <person name="Carter D.R.F."/>
            <person name="Collins A."/>
            <person name="Tomlin J."/>
            <person name="Gibbs M."/>
            <person name="Breuker C.J."/>
        </authorList>
    </citation>
    <scope>NUCLEOTIDE SEQUENCE</scope>
    <source>
        <tissue evidence="1">Ovary</tissue>
    </source>
</reference>
<sequence length="81" mass="9408">VALNEISFNVKSELKVGEITMDTKLYVRNCLKENWFFEETFIDDKHAVAVSYEDDNGQRNPLTYKFLSYDDLVKEAKPLVA</sequence>
<dbReference type="AlphaFoldDB" id="S4P5X2"/>
<dbReference type="EMBL" id="GAIX01007121">
    <property type="protein sequence ID" value="JAA85439.1"/>
    <property type="molecule type" value="Transcribed_RNA"/>
</dbReference>
<reference evidence="1" key="1">
    <citation type="journal article" date="2013" name="BMC Genomics">
        <title>Unscrambling butterfly oogenesis.</title>
        <authorList>
            <person name="Carter J.M."/>
            <person name="Baker S.C."/>
            <person name="Pink R."/>
            <person name="Carter D.R."/>
            <person name="Collins A."/>
            <person name="Tomlin J."/>
            <person name="Gibbs M."/>
            <person name="Breuker C.J."/>
        </authorList>
    </citation>
    <scope>NUCLEOTIDE SEQUENCE</scope>
    <source>
        <tissue evidence="1">Ovary</tissue>
    </source>
</reference>
<organism evidence="1">
    <name type="scientific">Pararge aegeria</name>
    <name type="common">speckled wood butterfly</name>
    <dbReference type="NCBI Taxonomy" id="116150"/>
    <lineage>
        <taxon>Eukaryota</taxon>
        <taxon>Metazoa</taxon>
        <taxon>Ecdysozoa</taxon>
        <taxon>Arthropoda</taxon>
        <taxon>Hexapoda</taxon>
        <taxon>Insecta</taxon>
        <taxon>Pterygota</taxon>
        <taxon>Neoptera</taxon>
        <taxon>Endopterygota</taxon>
        <taxon>Lepidoptera</taxon>
        <taxon>Glossata</taxon>
        <taxon>Ditrysia</taxon>
        <taxon>Papilionoidea</taxon>
        <taxon>Nymphalidae</taxon>
        <taxon>Satyrinae</taxon>
        <taxon>Satyrini</taxon>
        <taxon>Parargina</taxon>
        <taxon>Pararge</taxon>
    </lineage>
</organism>
<evidence type="ECO:0000313" key="1">
    <source>
        <dbReference type="EMBL" id="JAA85439.1"/>
    </source>
</evidence>
<feature type="non-terminal residue" evidence="1">
    <location>
        <position position="1"/>
    </location>
</feature>
<feature type="non-terminal residue" evidence="1">
    <location>
        <position position="81"/>
    </location>
</feature>